<evidence type="ECO:0000256" key="6">
    <source>
        <dbReference type="ARBA" id="ARBA00023136"/>
    </source>
</evidence>
<dbReference type="PANTHER" id="PTHR11403:SF9">
    <property type="entry name" value="CYTOCHROME C OXIDASE SUBUNIT 3"/>
    <property type="match status" value="1"/>
</dbReference>
<keyword evidence="3" id="KW-1003">Cell membrane</keyword>
<dbReference type="InterPro" id="IPR024791">
    <property type="entry name" value="Cyt_c/ubiquinol_Oxase_su3"/>
</dbReference>
<keyword evidence="4 7" id="KW-0812">Transmembrane</keyword>
<evidence type="ECO:0000256" key="8">
    <source>
        <dbReference type="SAM" id="Phobius"/>
    </source>
</evidence>
<dbReference type="EMBL" id="JBBAXC010000002">
    <property type="protein sequence ID" value="MEI5906035.1"/>
    <property type="molecule type" value="Genomic_DNA"/>
</dbReference>
<sequence length="210" mass="24041">MHAEEKFTPRTWPASPEKQTLEAKNKFLGFWFFLGGETVLFASLFATYLALKDKIEPGTEQKLAAELFDLPLVFVATMLLLTSSLTSVYAMHHMKNYNFKGMQAWLLVTVLLGLAFLILEVYEFYHYVHEYGHTFTSSAFGSAFYTLVGFHGAHVAFGLLWITTLMVRNAKRGLNLYNAPKFYVASLYWHFIDVVWVFIFTVVYLMGLVG</sequence>
<evidence type="ECO:0000256" key="2">
    <source>
        <dbReference type="ARBA" id="ARBA00010581"/>
    </source>
</evidence>
<comment type="caution">
    <text evidence="10">The sequence shown here is derived from an EMBL/GenBank/DDBJ whole genome shotgun (WGS) entry which is preliminary data.</text>
</comment>
<evidence type="ECO:0000256" key="5">
    <source>
        <dbReference type="ARBA" id="ARBA00022989"/>
    </source>
</evidence>
<evidence type="ECO:0000259" key="9">
    <source>
        <dbReference type="PROSITE" id="PS50253"/>
    </source>
</evidence>
<dbReference type="InterPro" id="IPR013833">
    <property type="entry name" value="Cyt_c_oxidase_su3_a-hlx"/>
</dbReference>
<dbReference type="Gene3D" id="1.20.120.80">
    <property type="entry name" value="Cytochrome c oxidase, subunit III, four-helix bundle"/>
    <property type="match status" value="1"/>
</dbReference>
<dbReference type="InterPro" id="IPR033946">
    <property type="entry name" value="Ubiquinol_oxase_su3_dom"/>
</dbReference>
<evidence type="ECO:0000313" key="11">
    <source>
        <dbReference type="Proteomes" id="UP001312865"/>
    </source>
</evidence>
<feature type="transmembrane region" description="Helical" evidence="8">
    <location>
        <begin position="104"/>
        <end position="122"/>
    </location>
</feature>
<reference evidence="10 11" key="1">
    <citation type="journal article" date="2018" name="J. Microbiol.">
        <title>Bacillus spongiae sp. nov., isolated from sponge of Jeju Island.</title>
        <authorList>
            <person name="Lee G.E."/>
            <person name="Im W.T."/>
            <person name="Park J.S."/>
        </authorList>
    </citation>
    <scope>NUCLEOTIDE SEQUENCE [LARGE SCALE GENOMIC DNA]</scope>
    <source>
        <strain evidence="10 11">135PIL107-10</strain>
    </source>
</reference>
<dbReference type="Proteomes" id="UP001312865">
    <property type="component" value="Unassembled WGS sequence"/>
</dbReference>
<comment type="subcellular location">
    <subcellularLocation>
        <location evidence="1 7">Cell membrane</location>
        <topology evidence="1 7">Multi-pass membrane protein</topology>
    </subcellularLocation>
</comment>
<accession>A0ABU8H9U4</accession>
<feature type="transmembrane region" description="Helical" evidence="8">
    <location>
        <begin position="71"/>
        <end position="92"/>
    </location>
</feature>
<gene>
    <name evidence="10" type="ORF">WAK64_02990</name>
</gene>
<dbReference type="SUPFAM" id="SSF81452">
    <property type="entry name" value="Cytochrome c oxidase subunit III-like"/>
    <property type="match status" value="1"/>
</dbReference>
<protein>
    <submittedName>
        <fullName evidence="10">Cytochrome (Ubi)quinol oxidase subunit III</fullName>
    </submittedName>
</protein>
<organism evidence="10 11">
    <name type="scientific">Bacillus spongiae</name>
    <dbReference type="NCBI Taxonomy" id="2683610"/>
    <lineage>
        <taxon>Bacteria</taxon>
        <taxon>Bacillati</taxon>
        <taxon>Bacillota</taxon>
        <taxon>Bacilli</taxon>
        <taxon>Bacillales</taxon>
        <taxon>Bacillaceae</taxon>
        <taxon>Bacillus</taxon>
    </lineage>
</organism>
<keyword evidence="5 8" id="KW-1133">Transmembrane helix</keyword>
<evidence type="ECO:0000256" key="3">
    <source>
        <dbReference type="ARBA" id="ARBA00022475"/>
    </source>
</evidence>
<feature type="transmembrane region" description="Helical" evidence="8">
    <location>
        <begin position="187"/>
        <end position="207"/>
    </location>
</feature>
<keyword evidence="11" id="KW-1185">Reference proteome</keyword>
<dbReference type="Pfam" id="PF00510">
    <property type="entry name" value="COX3"/>
    <property type="match status" value="1"/>
</dbReference>
<dbReference type="PANTHER" id="PTHR11403">
    <property type="entry name" value="CYTOCHROME C OXIDASE SUBUNIT III"/>
    <property type="match status" value="1"/>
</dbReference>
<dbReference type="InterPro" id="IPR035973">
    <property type="entry name" value="Cyt_c_oxidase_su3-like_sf"/>
</dbReference>
<comment type="similarity">
    <text evidence="2 7">Belongs to the cytochrome c oxidase subunit 3 family.</text>
</comment>
<evidence type="ECO:0000256" key="4">
    <source>
        <dbReference type="ARBA" id="ARBA00022692"/>
    </source>
</evidence>
<keyword evidence="6 8" id="KW-0472">Membrane</keyword>
<dbReference type="RefSeq" id="WP_336585458.1">
    <property type="nucleotide sequence ID" value="NZ_JBBAXC010000002.1"/>
</dbReference>
<evidence type="ECO:0000313" key="10">
    <source>
        <dbReference type="EMBL" id="MEI5906035.1"/>
    </source>
</evidence>
<evidence type="ECO:0000256" key="7">
    <source>
        <dbReference type="RuleBase" id="RU003376"/>
    </source>
</evidence>
<evidence type="ECO:0000256" key="1">
    <source>
        <dbReference type="ARBA" id="ARBA00004651"/>
    </source>
</evidence>
<feature type="domain" description="Heme-copper oxidase subunit III family profile" evidence="9">
    <location>
        <begin position="28"/>
        <end position="208"/>
    </location>
</feature>
<dbReference type="CDD" id="cd02863">
    <property type="entry name" value="Ubiquinol_oxidase_III"/>
    <property type="match status" value="1"/>
</dbReference>
<proteinExistence type="inferred from homology"/>
<feature type="transmembrane region" description="Helical" evidence="8">
    <location>
        <begin position="142"/>
        <end position="167"/>
    </location>
</feature>
<name>A0ABU8H9U4_9BACI</name>
<dbReference type="PROSITE" id="PS50253">
    <property type="entry name" value="COX3"/>
    <property type="match status" value="1"/>
</dbReference>
<feature type="transmembrane region" description="Helical" evidence="8">
    <location>
        <begin position="28"/>
        <end position="51"/>
    </location>
</feature>
<dbReference type="InterPro" id="IPR000298">
    <property type="entry name" value="Cyt_c_oxidase-like_su3"/>
</dbReference>